<feature type="compositionally biased region" description="Polar residues" evidence="7">
    <location>
        <begin position="81"/>
        <end position="92"/>
    </location>
</feature>
<dbReference type="InterPro" id="IPR025929">
    <property type="entry name" value="INSIG_fam"/>
</dbReference>
<evidence type="ECO:0000313" key="9">
    <source>
        <dbReference type="EMBL" id="KIW71950.1"/>
    </source>
</evidence>
<feature type="compositionally biased region" description="Polar residues" evidence="7">
    <location>
        <begin position="100"/>
        <end position="113"/>
    </location>
</feature>
<evidence type="ECO:0000256" key="5">
    <source>
        <dbReference type="ARBA" id="ARBA00022989"/>
    </source>
</evidence>
<sequence length="343" mass="36794">MEMPPVYRPIPRRGFEITPASSDSSYPPSPAEATNPELLSLQKSEASPSRTRSILNLTSSTLLGIYSPLSGDGAREEMSTPWGTGAQTPAKRQSLDDSNYKPTTDPLQWSGEATKTKPKLKRRGFRGYVVPLILQTLLLGGFGIGYGSIVTHLHKTQRITPVPVPDIDRSTLSYQLLWGLFGVLLGNALPIVDSLGEKFVSSDAKPGGRKAASVKGAGTAASSESGLGPLWYSAVRSMGVFVGIAFAVRRIPWQSTLQVALTLALANPVLWYLVDRSLPGLTFSAAVSTIGTIILLVVDPNFVPVPAIHQPMASEKIGVYTWLASILFCTSICFGAIGRRLQL</sequence>
<evidence type="ECO:0000256" key="8">
    <source>
        <dbReference type="SAM" id="Phobius"/>
    </source>
</evidence>
<keyword evidence="6 8" id="KW-0472">Membrane</keyword>
<name>A0A0D2FZP7_9EURO</name>
<keyword evidence="10" id="KW-1185">Reference proteome</keyword>
<gene>
    <name evidence="9" type="ORF">PV04_00176</name>
</gene>
<organism evidence="9 10">
    <name type="scientific">Phialophora macrospora</name>
    <dbReference type="NCBI Taxonomy" id="1851006"/>
    <lineage>
        <taxon>Eukaryota</taxon>
        <taxon>Fungi</taxon>
        <taxon>Dikarya</taxon>
        <taxon>Ascomycota</taxon>
        <taxon>Pezizomycotina</taxon>
        <taxon>Eurotiomycetes</taxon>
        <taxon>Chaetothyriomycetidae</taxon>
        <taxon>Chaetothyriales</taxon>
        <taxon>Herpotrichiellaceae</taxon>
        <taxon>Phialophora</taxon>
    </lineage>
</organism>
<dbReference type="PANTHER" id="PTHR15301:SF3">
    <property type="entry name" value="PROTEIN NSG1-RELATED"/>
    <property type="match status" value="1"/>
</dbReference>
<evidence type="ECO:0000256" key="4">
    <source>
        <dbReference type="ARBA" id="ARBA00022824"/>
    </source>
</evidence>
<dbReference type="Pfam" id="PF07281">
    <property type="entry name" value="INSIG"/>
    <property type="match status" value="1"/>
</dbReference>
<dbReference type="STRING" id="5601.A0A0D2FZP7"/>
<feature type="region of interest" description="Disordered" evidence="7">
    <location>
        <begin position="1"/>
        <end position="52"/>
    </location>
</feature>
<feature type="compositionally biased region" description="Polar residues" evidence="7">
    <location>
        <begin position="41"/>
        <end position="52"/>
    </location>
</feature>
<evidence type="ECO:0000256" key="1">
    <source>
        <dbReference type="ARBA" id="ARBA00004477"/>
    </source>
</evidence>
<feature type="region of interest" description="Disordered" evidence="7">
    <location>
        <begin position="202"/>
        <end position="224"/>
    </location>
</feature>
<evidence type="ECO:0000313" key="10">
    <source>
        <dbReference type="Proteomes" id="UP000054266"/>
    </source>
</evidence>
<evidence type="ECO:0000256" key="3">
    <source>
        <dbReference type="ARBA" id="ARBA00022692"/>
    </source>
</evidence>
<keyword evidence="4" id="KW-0256">Endoplasmic reticulum</keyword>
<evidence type="ECO:0008006" key="11">
    <source>
        <dbReference type="Google" id="ProtNLM"/>
    </source>
</evidence>
<dbReference type="EMBL" id="KN846956">
    <property type="protein sequence ID" value="KIW71950.1"/>
    <property type="molecule type" value="Genomic_DNA"/>
</dbReference>
<dbReference type="HOGENOM" id="CLU_039316_0_0_1"/>
<feature type="transmembrane region" description="Helical" evidence="8">
    <location>
        <begin position="255"/>
        <end position="274"/>
    </location>
</feature>
<evidence type="ECO:0000256" key="7">
    <source>
        <dbReference type="SAM" id="MobiDB-lite"/>
    </source>
</evidence>
<reference evidence="9 10" key="1">
    <citation type="submission" date="2015-01" db="EMBL/GenBank/DDBJ databases">
        <title>The Genome Sequence of Capronia semiimmersa CBS27337.</title>
        <authorList>
            <consortium name="The Broad Institute Genomics Platform"/>
            <person name="Cuomo C."/>
            <person name="de Hoog S."/>
            <person name="Gorbushina A."/>
            <person name="Stielow B."/>
            <person name="Teixiera M."/>
            <person name="Abouelleil A."/>
            <person name="Chapman S.B."/>
            <person name="Priest M."/>
            <person name="Young S.K."/>
            <person name="Wortman J."/>
            <person name="Nusbaum C."/>
            <person name="Birren B."/>
        </authorList>
    </citation>
    <scope>NUCLEOTIDE SEQUENCE [LARGE SCALE GENOMIC DNA]</scope>
    <source>
        <strain evidence="9 10">CBS 27337</strain>
    </source>
</reference>
<protein>
    <recommendedName>
        <fullName evidence="11">INSIG domain-containing protein</fullName>
    </recommendedName>
</protein>
<dbReference type="Proteomes" id="UP000054266">
    <property type="component" value="Unassembled WGS sequence"/>
</dbReference>
<evidence type="ECO:0000256" key="6">
    <source>
        <dbReference type="ARBA" id="ARBA00023136"/>
    </source>
</evidence>
<feature type="transmembrane region" description="Helical" evidence="8">
    <location>
        <begin position="319"/>
        <end position="337"/>
    </location>
</feature>
<feature type="transmembrane region" description="Helical" evidence="8">
    <location>
        <begin position="280"/>
        <end position="298"/>
    </location>
</feature>
<evidence type="ECO:0000256" key="2">
    <source>
        <dbReference type="ARBA" id="ARBA00007475"/>
    </source>
</evidence>
<dbReference type="PANTHER" id="PTHR15301">
    <property type="entry name" value="INSULIN-INDUCED GENE 1"/>
    <property type="match status" value="1"/>
</dbReference>
<dbReference type="GO" id="GO:0005789">
    <property type="term" value="C:endoplasmic reticulum membrane"/>
    <property type="evidence" value="ECO:0007669"/>
    <property type="project" value="UniProtKB-SubCell"/>
</dbReference>
<dbReference type="AlphaFoldDB" id="A0A0D2FZP7"/>
<accession>A0A0D2FZP7</accession>
<feature type="transmembrane region" description="Helical" evidence="8">
    <location>
        <begin position="125"/>
        <end position="146"/>
    </location>
</feature>
<comment type="subcellular location">
    <subcellularLocation>
        <location evidence="1">Endoplasmic reticulum membrane</location>
        <topology evidence="1">Multi-pass membrane protein</topology>
    </subcellularLocation>
</comment>
<feature type="region of interest" description="Disordered" evidence="7">
    <location>
        <begin position="73"/>
        <end position="118"/>
    </location>
</feature>
<comment type="similarity">
    <text evidence="2">Belongs to the INSIG family.</text>
</comment>
<keyword evidence="3 8" id="KW-0812">Transmembrane</keyword>
<proteinExistence type="inferred from homology"/>
<dbReference type="GO" id="GO:0016126">
    <property type="term" value="P:sterol biosynthetic process"/>
    <property type="evidence" value="ECO:0007669"/>
    <property type="project" value="TreeGrafter"/>
</dbReference>
<keyword evidence="5 8" id="KW-1133">Transmembrane helix</keyword>